<reference evidence="4 5" key="2">
    <citation type="journal article" date="2014" name="Int. J. Syst. Evol. Microbiol.">
        <title>Complete genome sequence of Corynebacterium casei LMG S-19264T (=DSM 44701T), isolated from a smear-ripened cheese.</title>
        <authorList>
            <consortium name="US DOE Joint Genome Institute (JGI-PGF)"/>
            <person name="Walter F."/>
            <person name="Albersmeier A."/>
            <person name="Kalinowski J."/>
            <person name="Ruckert C."/>
        </authorList>
    </citation>
    <scope>NUCLEOTIDE SEQUENCE [LARGE SCALE GENOMIC DNA]</scope>
    <source>
        <strain evidence="4 5">CGMCC 4.7206</strain>
    </source>
</reference>
<proteinExistence type="predicted"/>
<dbReference type="AlphaFoldDB" id="A0A917NH84"/>
<reference evidence="4" key="4">
    <citation type="submission" date="2020-09" db="EMBL/GenBank/DDBJ databases">
        <authorList>
            <person name="Sun Q."/>
            <person name="Zhou Y."/>
        </authorList>
    </citation>
    <scope>NUCLEOTIDE SEQUENCE</scope>
    <source>
        <strain evidence="4">CGMCC 4.7206</strain>
    </source>
</reference>
<keyword evidence="2" id="KW-0472">Membrane</keyword>
<reference evidence="3" key="1">
    <citation type="journal article" date="2014" name="Int. J. Syst. Evol. Microbiol.">
        <title>Complete genome of a new Firmicutes species belonging to the dominant human colonic microbiota ('Ruminococcus bicirculans') reveals two chromosomes and a selective capacity to utilize plant glucans.</title>
        <authorList>
            <consortium name="NISC Comparative Sequencing Program"/>
            <person name="Wegmann U."/>
            <person name="Louis P."/>
            <person name="Goesmann A."/>
            <person name="Henrissat B."/>
            <person name="Duncan S.H."/>
            <person name="Flint H.J."/>
        </authorList>
    </citation>
    <scope>NUCLEOTIDE SEQUENCE</scope>
    <source>
        <strain evidence="3">JCM 10664</strain>
    </source>
</reference>
<evidence type="ECO:0000313" key="3">
    <source>
        <dbReference type="EMBL" id="GAA0506603.1"/>
    </source>
</evidence>
<comment type="caution">
    <text evidence="4">The sequence shown here is derived from an EMBL/GenBank/DDBJ whole genome shotgun (WGS) entry which is preliminary data.</text>
</comment>
<reference evidence="3" key="5">
    <citation type="submission" date="2023-12" db="EMBL/GenBank/DDBJ databases">
        <authorList>
            <person name="Sun Q."/>
            <person name="Inoue M."/>
        </authorList>
    </citation>
    <scope>NUCLEOTIDE SEQUENCE</scope>
    <source>
        <strain evidence="3">JCM 10664</strain>
    </source>
</reference>
<organism evidence="4 5">
    <name type="scientific">Saccharopolyspora thermophila</name>
    <dbReference type="NCBI Taxonomy" id="89367"/>
    <lineage>
        <taxon>Bacteria</taxon>
        <taxon>Bacillati</taxon>
        <taxon>Actinomycetota</taxon>
        <taxon>Actinomycetes</taxon>
        <taxon>Pseudonocardiales</taxon>
        <taxon>Pseudonocardiaceae</taxon>
        <taxon>Saccharopolyspora</taxon>
    </lineage>
</organism>
<protein>
    <submittedName>
        <fullName evidence="4">Uncharacterized protein</fullName>
    </submittedName>
</protein>
<dbReference type="RefSeq" id="WP_188990307.1">
    <property type="nucleotide sequence ID" value="NZ_BAAAHC010000003.1"/>
</dbReference>
<reference evidence="6" key="3">
    <citation type="journal article" date="2019" name="Int. J. Syst. Evol. Microbiol.">
        <title>The Global Catalogue of Microorganisms (GCM) 10K type strain sequencing project: providing services to taxonomists for standard genome sequencing and annotation.</title>
        <authorList>
            <consortium name="The Broad Institute Genomics Platform"/>
            <consortium name="The Broad Institute Genome Sequencing Center for Infectious Disease"/>
            <person name="Wu L."/>
            <person name="Ma J."/>
        </authorList>
    </citation>
    <scope>NUCLEOTIDE SEQUENCE [LARGE SCALE GENOMIC DNA]</scope>
    <source>
        <strain evidence="6">JCM 10664</strain>
    </source>
</reference>
<dbReference type="EMBL" id="BMMT01000017">
    <property type="protein sequence ID" value="GGJ00449.1"/>
    <property type="molecule type" value="Genomic_DNA"/>
</dbReference>
<feature type="region of interest" description="Disordered" evidence="1">
    <location>
        <begin position="1"/>
        <end position="32"/>
    </location>
</feature>
<evidence type="ECO:0000313" key="5">
    <source>
        <dbReference type="Proteomes" id="UP000597989"/>
    </source>
</evidence>
<name>A0A917NH84_9PSEU</name>
<evidence type="ECO:0000256" key="1">
    <source>
        <dbReference type="SAM" id="MobiDB-lite"/>
    </source>
</evidence>
<evidence type="ECO:0000313" key="4">
    <source>
        <dbReference type="EMBL" id="GGJ00449.1"/>
    </source>
</evidence>
<evidence type="ECO:0000256" key="2">
    <source>
        <dbReference type="SAM" id="Phobius"/>
    </source>
</evidence>
<dbReference type="Proteomes" id="UP001500220">
    <property type="component" value="Unassembled WGS sequence"/>
</dbReference>
<dbReference type="Proteomes" id="UP000597989">
    <property type="component" value="Unassembled WGS sequence"/>
</dbReference>
<gene>
    <name evidence="3" type="ORF">GCM10009545_05800</name>
    <name evidence="4" type="ORF">GCM10011581_41950</name>
</gene>
<accession>A0A917NH84</accession>
<sequence length="67" mass="6618">MTAPDPSHLLSAALRAQANGSPGAAPPPPPAPRRRRLPVVGVLVFAVVLGLLAGAVGGVLTLVYSVG</sequence>
<keyword evidence="2" id="KW-1133">Transmembrane helix</keyword>
<keyword evidence="2" id="KW-0812">Transmembrane</keyword>
<keyword evidence="6" id="KW-1185">Reference proteome</keyword>
<evidence type="ECO:0000313" key="6">
    <source>
        <dbReference type="Proteomes" id="UP001500220"/>
    </source>
</evidence>
<feature type="transmembrane region" description="Helical" evidence="2">
    <location>
        <begin position="39"/>
        <end position="64"/>
    </location>
</feature>
<dbReference type="EMBL" id="BAAAHC010000003">
    <property type="protein sequence ID" value="GAA0506603.1"/>
    <property type="molecule type" value="Genomic_DNA"/>
</dbReference>